<protein>
    <submittedName>
        <fullName evidence="1">Uncharacterized protein</fullName>
    </submittedName>
</protein>
<evidence type="ECO:0000313" key="2">
    <source>
        <dbReference type="Proteomes" id="UP000601108"/>
    </source>
</evidence>
<gene>
    <name evidence="1" type="ORF">GCM10007384_33460</name>
</gene>
<reference evidence="1 2" key="1">
    <citation type="journal article" date="2014" name="Int. J. Syst. Evol. Microbiol.">
        <title>Complete genome sequence of Corynebacterium casei LMG S-19264T (=DSM 44701T), isolated from a smear-ripened cheese.</title>
        <authorList>
            <consortium name="US DOE Joint Genome Institute (JGI-PGF)"/>
            <person name="Walter F."/>
            <person name="Albersmeier A."/>
            <person name="Kalinowski J."/>
            <person name="Ruckert C."/>
        </authorList>
    </citation>
    <scope>NUCLEOTIDE SEQUENCE [LARGE SCALE GENOMIC DNA]</scope>
    <source>
        <strain evidence="1 2">KCTC 12285</strain>
    </source>
</reference>
<dbReference type="AlphaFoldDB" id="A0A918N4L2"/>
<sequence length="122" mass="13805">MKKTLILFLLLFYACSNDDRTQDPVLCTEEARPGIEVTVKDTEDNMFLVKDVTVVAVDNEYRETLKNVSGTNIFIGAYERTGNYTVVTNKTNYVQATSDLVIVTKDDCHVITKSIEVFLNKK</sequence>
<dbReference type="PROSITE" id="PS51257">
    <property type="entry name" value="PROKAR_LIPOPROTEIN"/>
    <property type="match status" value="1"/>
</dbReference>
<dbReference type="EMBL" id="BMWS01000028">
    <property type="protein sequence ID" value="GGX29623.1"/>
    <property type="molecule type" value="Genomic_DNA"/>
</dbReference>
<accession>A0A918N4L2</accession>
<proteinExistence type="predicted"/>
<name>A0A918N4L2_9FLAO</name>
<dbReference type="RefSeq" id="WP_027413277.1">
    <property type="nucleotide sequence ID" value="NZ_BMWS01000028.1"/>
</dbReference>
<evidence type="ECO:0000313" key="1">
    <source>
        <dbReference type="EMBL" id="GGX29623.1"/>
    </source>
</evidence>
<keyword evidence="2" id="KW-1185">Reference proteome</keyword>
<organism evidence="1 2">
    <name type="scientific">Aquimarina muelleri</name>
    <dbReference type="NCBI Taxonomy" id="279356"/>
    <lineage>
        <taxon>Bacteria</taxon>
        <taxon>Pseudomonadati</taxon>
        <taxon>Bacteroidota</taxon>
        <taxon>Flavobacteriia</taxon>
        <taxon>Flavobacteriales</taxon>
        <taxon>Flavobacteriaceae</taxon>
        <taxon>Aquimarina</taxon>
    </lineage>
</organism>
<dbReference type="Proteomes" id="UP000601108">
    <property type="component" value="Unassembled WGS sequence"/>
</dbReference>
<comment type="caution">
    <text evidence="1">The sequence shown here is derived from an EMBL/GenBank/DDBJ whole genome shotgun (WGS) entry which is preliminary data.</text>
</comment>